<evidence type="ECO:0000256" key="3">
    <source>
        <dbReference type="ARBA" id="ARBA00011557"/>
    </source>
</evidence>
<keyword evidence="9 11" id="KW-0472">Membrane</keyword>
<feature type="domain" description="ABC transmembrane type-1" evidence="13">
    <location>
        <begin position="90"/>
        <end position="281"/>
    </location>
</feature>
<evidence type="ECO:0000256" key="4">
    <source>
        <dbReference type="ARBA" id="ARBA00020515"/>
    </source>
</evidence>
<keyword evidence="6 12" id="KW-1003">Cell membrane</keyword>
<reference evidence="14 15" key="1">
    <citation type="submission" date="2024-06" db="EMBL/GenBank/DDBJ databases">
        <title>Genomic Encyclopedia of Type Strains, Phase IV (KMG-IV): sequencing the most valuable type-strain genomes for metagenomic binning, comparative biology and taxonomic classification.</title>
        <authorList>
            <person name="Goeker M."/>
        </authorList>
    </citation>
    <scope>NUCLEOTIDE SEQUENCE [LARGE SCALE GENOMIC DNA]</scope>
    <source>
        <strain evidence="14 15">DSM 28102</strain>
    </source>
</reference>
<gene>
    <name evidence="12" type="primary">ugpE</name>
    <name evidence="14" type="ORF">ABID12_000231</name>
</gene>
<dbReference type="InterPro" id="IPR035906">
    <property type="entry name" value="MetI-like_sf"/>
</dbReference>
<evidence type="ECO:0000256" key="9">
    <source>
        <dbReference type="ARBA" id="ARBA00023136"/>
    </source>
</evidence>
<evidence type="ECO:0000256" key="1">
    <source>
        <dbReference type="ARBA" id="ARBA00004651"/>
    </source>
</evidence>
<evidence type="ECO:0000256" key="5">
    <source>
        <dbReference type="ARBA" id="ARBA00022448"/>
    </source>
</evidence>
<comment type="function">
    <text evidence="10 12">Part of the ABC transporter complex UgpBAEC involved in sn-glycerol-3-phosphate (G3P) import. Probably responsible for the translocation of the substrate across the membrane.</text>
</comment>
<dbReference type="Pfam" id="PF00528">
    <property type="entry name" value="BPD_transp_1"/>
    <property type="match status" value="1"/>
</dbReference>
<keyword evidence="12" id="KW-0997">Cell inner membrane</keyword>
<dbReference type="Gene3D" id="1.10.3720.10">
    <property type="entry name" value="MetI-like"/>
    <property type="match status" value="1"/>
</dbReference>
<dbReference type="PROSITE" id="PS50928">
    <property type="entry name" value="ABC_TM1"/>
    <property type="match status" value="1"/>
</dbReference>
<evidence type="ECO:0000256" key="10">
    <source>
        <dbReference type="ARBA" id="ARBA00037054"/>
    </source>
</evidence>
<evidence type="ECO:0000256" key="12">
    <source>
        <dbReference type="RuleBase" id="RU363056"/>
    </source>
</evidence>
<evidence type="ECO:0000256" key="6">
    <source>
        <dbReference type="ARBA" id="ARBA00022475"/>
    </source>
</evidence>
<comment type="subunit">
    <text evidence="3 12">The complex is composed of two ATP-binding proteins (UgpC), two transmembrane proteins (UgpA and UgpE) and a solute-binding protein (UgpB).</text>
</comment>
<feature type="transmembrane region" description="Helical" evidence="11">
    <location>
        <begin position="125"/>
        <end position="146"/>
    </location>
</feature>
<name>A0ABV2I630_9HYPH</name>
<keyword evidence="8 11" id="KW-1133">Transmembrane helix</keyword>
<organism evidence="14 15">
    <name type="scientific">Martelella mangrovi</name>
    <dbReference type="NCBI Taxonomy" id="1397477"/>
    <lineage>
        <taxon>Bacteria</taxon>
        <taxon>Pseudomonadati</taxon>
        <taxon>Pseudomonadota</taxon>
        <taxon>Alphaproteobacteria</taxon>
        <taxon>Hyphomicrobiales</taxon>
        <taxon>Aurantimonadaceae</taxon>
        <taxon>Martelella</taxon>
    </lineage>
</organism>
<dbReference type="PANTHER" id="PTHR43744">
    <property type="entry name" value="ABC TRANSPORTER PERMEASE PROTEIN MG189-RELATED-RELATED"/>
    <property type="match status" value="1"/>
</dbReference>
<dbReference type="InterPro" id="IPR000515">
    <property type="entry name" value="MetI-like"/>
</dbReference>
<evidence type="ECO:0000259" key="13">
    <source>
        <dbReference type="PROSITE" id="PS50928"/>
    </source>
</evidence>
<evidence type="ECO:0000256" key="2">
    <source>
        <dbReference type="ARBA" id="ARBA00009306"/>
    </source>
</evidence>
<evidence type="ECO:0000256" key="8">
    <source>
        <dbReference type="ARBA" id="ARBA00022989"/>
    </source>
</evidence>
<keyword evidence="5 11" id="KW-0813">Transport</keyword>
<dbReference type="Proteomes" id="UP001549164">
    <property type="component" value="Unassembled WGS sequence"/>
</dbReference>
<feature type="transmembrane region" description="Helical" evidence="11">
    <location>
        <begin position="27"/>
        <end position="51"/>
    </location>
</feature>
<feature type="transmembrane region" description="Helical" evidence="11">
    <location>
        <begin position="202"/>
        <end position="224"/>
    </location>
</feature>
<feature type="transmembrane region" description="Helical" evidence="11">
    <location>
        <begin position="158"/>
        <end position="181"/>
    </location>
</feature>
<evidence type="ECO:0000256" key="11">
    <source>
        <dbReference type="RuleBase" id="RU363032"/>
    </source>
</evidence>
<dbReference type="SUPFAM" id="SSF161098">
    <property type="entry name" value="MetI-like"/>
    <property type="match status" value="1"/>
</dbReference>
<keyword evidence="15" id="KW-1185">Reference proteome</keyword>
<sequence>MTAETMVADRKDDVSKAVAMKPARDPVLIALWICLVAVAVIWVAPFVFIVFTSLKTSKDVMMTGAFSFPSSLEFANYNNAWGRGNFATTFFNSVIISVIKVPLGIFFSAMAAYAISRIEVGFNKFLLMLVLFGTMIPFQVMLAPLFTLVNRLGLVDTYAGVILPYIAFGVPYQVFILHGFFKSVPKELSEAARIDGASHFTIFRRIFLPISIPALSALFILDFVNTWNEFAMALVLLQDQGMWTLPLGLMSFQGQFSSDYGQLNAAIVMTVLPATIVYLIFQRYFVSGLTSGAVKG</sequence>
<comment type="similarity">
    <text evidence="2 11">Belongs to the binding-protein-dependent transport system permease family.</text>
</comment>
<dbReference type="CDD" id="cd06261">
    <property type="entry name" value="TM_PBP2"/>
    <property type="match status" value="1"/>
</dbReference>
<evidence type="ECO:0000313" key="14">
    <source>
        <dbReference type="EMBL" id="MET3598310.1"/>
    </source>
</evidence>
<accession>A0ABV2I630</accession>
<keyword evidence="7 11" id="KW-0812">Transmembrane</keyword>
<evidence type="ECO:0000313" key="15">
    <source>
        <dbReference type="Proteomes" id="UP001549164"/>
    </source>
</evidence>
<proteinExistence type="inferred from homology"/>
<evidence type="ECO:0000256" key="7">
    <source>
        <dbReference type="ARBA" id="ARBA00022692"/>
    </source>
</evidence>
<dbReference type="PANTHER" id="PTHR43744:SF8">
    <property type="entry name" value="SN-GLYCEROL-3-PHOSPHATE TRANSPORT SYSTEM PERMEASE PROTEIN UGPE"/>
    <property type="match status" value="1"/>
</dbReference>
<feature type="transmembrane region" description="Helical" evidence="11">
    <location>
        <begin position="90"/>
        <end position="113"/>
    </location>
</feature>
<comment type="subcellular location">
    <subcellularLocation>
        <location evidence="12">Cell inner membrane</location>
        <topology evidence="12">Multi-pass membrane protein</topology>
    </subcellularLocation>
    <subcellularLocation>
        <location evidence="1 11">Cell membrane</location>
        <topology evidence="1 11">Multi-pass membrane protein</topology>
    </subcellularLocation>
</comment>
<protein>
    <recommendedName>
        <fullName evidence="4 12">sn-glycerol-3-phosphate transport system permease protein UgpE</fullName>
    </recommendedName>
</protein>
<comment type="caution">
    <text evidence="14">The sequence shown here is derived from an EMBL/GenBank/DDBJ whole genome shotgun (WGS) entry which is preliminary data.</text>
</comment>
<dbReference type="EMBL" id="JBEPLY010000001">
    <property type="protein sequence ID" value="MET3598310.1"/>
    <property type="molecule type" value="Genomic_DNA"/>
</dbReference>
<feature type="transmembrane region" description="Helical" evidence="11">
    <location>
        <begin position="263"/>
        <end position="281"/>
    </location>
</feature>